<dbReference type="Proteomes" id="UP000002213">
    <property type="component" value="Chromosome"/>
</dbReference>
<dbReference type="AlphaFoldDB" id="C6WRJ1"/>
<gene>
    <name evidence="2" type="ordered locus">Amir_1291</name>
</gene>
<dbReference type="eggNOG" id="ENOG5031P2V">
    <property type="taxonomic scope" value="Bacteria"/>
</dbReference>
<keyword evidence="3" id="KW-1185">Reference proteome</keyword>
<dbReference type="OrthoDB" id="9928220at2"/>
<proteinExistence type="predicted"/>
<evidence type="ECO:0000256" key="1">
    <source>
        <dbReference type="SAM" id="Phobius"/>
    </source>
</evidence>
<evidence type="ECO:0000313" key="2">
    <source>
        <dbReference type="EMBL" id="ACU35243.1"/>
    </source>
</evidence>
<dbReference type="RefSeq" id="WP_015800133.1">
    <property type="nucleotide sequence ID" value="NC_013093.1"/>
</dbReference>
<dbReference type="KEGG" id="ami:Amir_1291"/>
<name>C6WRJ1_ACTMD</name>
<keyword evidence="1" id="KW-0812">Transmembrane</keyword>
<reference evidence="2 3" key="1">
    <citation type="journal article" date="2009" name="Stand. Genomic Sci.">
        <title>Complete genome sequence of Actinosynnema mirum type strain (101).</title>
        <authorList>
            <person name="Land M."/>
            <person name="Lapidus A."/>
            <person name="Mayilraj S."/>
            <person name="Chen F."/>
            <person name="Copeland A."/>
            <person name="Del Rio T.G."/>
            <person name="Nolan M."/>
            <person name="Lucas S."/>
            <person name="Tice H."/>
            <person name="Cheng J.F."/>
            <person name="Chertkov O."/>
            <person name="Bruce D."/>
            <person name="Goodwin L."/>
            <person name="Pitluck S."/>
            <person name="Rohde M."/>
            <person name="Goker M."/>
            <person name="Pati A."/>
            <person name="Ivanova N."/>
            <person name="Mavromatis K."/>
            <person name="Chen A."/>
            <person name="Palaniappan K."/>
            <person name="Hauser L."/>
            <person name="Chang Y.J."/>
            <person name="Jeffries C.C."/>
            <person name="Brettin T."/>
            <person name="Detter J.C."/>
            <person name="Han C."/>
            <person name="Chain P."/>
            <person name="Tindall B.J."/>
            <person name="Bristow J."/>
            <person name="Eisen J.A."/>
            <person name="Markowitz V."/>
            <person name="Hugenholtz P."/>
            <person name="Kyrpides N.C."/>
            <person name="Klenk H.P."/>
        </authorList>
    </citation>
    <scope>NUCLEOTIDE SEQUENCE [LARGE SCALE GENOMIC DNA]</scope>
    <source>
        <strain evidence="3">ATCC 29888 / DSM 43827 / JCM 3225 / NBRC 14064 / NCIMB 13271 / NRRL B-12336 / IMRU 3971 / 101</strain>
    </source>
</reference>
<accession>C6WRJ1</accession>
<dbReference type="STRING" id="446462.Amir_1291"/>
<organism evidence="2 3">
    <name type="scientific">Actinosynnema mirum (strain ATCC 29888 / DSM 43827 / JCM 3225 / NBRC 14064 / NCIMB 13271 / NRRL B-12336 / IMRU 3971 / 101)</name>
    <dbReference type="NCBI Taxonomy" id="446462"/>
    <lineage>
        <taxon>Bacteria</taxon>
        <taxon>Bacillati</taxon>
        <taxon>Actinomycetota</taxon>
        <taxon>Actinomycetes</taxon>
        <taxon>Pseudonocardiales</taxon>
        <taxon>Pseudonocardiaceae</taxon>
        <taxon>Actinosynnema</taxon>
    </lineage>
</organism>
<dbReference type="EMBL" id="CP001630">
    <property type="protein sequence ID" value="ACU35243.1"/>
    <property type="molecule type" value="Genomic_DNA"/>
</dbReference>
<sequence>MNIWPTLITVFSGLVGAFGGAVLAGALKTRADRATRLHEWLVTVVDVYGELIRVLSDHHAAMWDLEAARLRDDRDEIATTLTASLITRSAMSKPHAQLLVLCPQVADHIDRAVQAVYDMDTAMNPGRTPELLTERRAAAKTARRELSTAMAALLRQAGAGTSLQP</sequence>
<dbReference type="HOGENOM" id="CLU_130440_0_0_11"/>
<protein>
    <submittedName>
        <fullName evidence="2">Uncharacterized protein</fullName>
    </submittedName>
</protein>
<keyword evidence="1" id="KW-0472">Membrane</keyword>
<keyword evidence="1" id="KW-1133">Transmembrane helix</keyword>
<feature type="transmembrane region" description="Helical" evidence="1">
    <location>
        <begin position="6"/>
        <end position="27"/>
    </location>
</feature>
<evidence type="ECO:0000313" key="3">
    <source>
        <dbReference type="Proteomes" id="UP000002213"/>
    </source>
</evidence>